<name>A0A4Y2JCK4_ARAVE</name>
<proteinExistence type="predicted"/>
<comment type="caution">
    <text evidence="1">The sequence shown here is derived from an EMBL/GenBank/DDBJ whole genome shotgun (WGS) entry which is preliminary data.</text>
</comment>
<reference evidence="1 2" key="1">
    <citation type="journal article" date="2019" name="Sci. Rep.">
        <title>Orb-weaving spider Araneus ventricosus genome elucidates the spidroin gene catalogue.</title>
        <authorList>
            <person name="Kono N."/>
            <person name="Nakamura H."/>
            <person name="Ohtoshi R."/>
            <person name="Moran D.A.P."/>
            <person name="Shinohara A."/>
            <person name="Yoshida Y."/>
            <person name="Fujiwara M."/>
            <person name="Mori M."/>
            <person name="Tomita M."/>
            <person name="Arakawa K."/>
        </authorList>
    </citation>
    <scope>NUCLEOTIDE SEQUENCE [LARGE SCALE GENOMIC DNA]</scope>
</reference>
<gene>
    <name evidence="1" type="ORF">AVEN_232679_1</name>
</gene>
<evidence type="ECO:0000313" key="2">
    <source>
        <dbReference type="Proteomes" id="UP000499080"/>
    </source>
</evidence>
<protein>
    <submittedName>
        <fullName evidence="1">Uncharacterized protein</fullName>
    </submittedName>
</protein>
<evidence type="ECO:0000313" key="1">
    <source>
        <dbReference type="EMBL" id="GBM86972.1"/>
    </source>
</evidence>
<keyword evidence="2" id="KW-1185">Reference proteome</keyword>
<dbReference type="EMBL" id="BGPR01109755">
    <property type="protein sequence ID" value="GBM86972.1"/>
    <property type="molecule type" value="Genomic_DNA"/>
</dbReference>
<sequence length="108" mass="11731">MTTARAPLGTTGSVCLKSPPIIITLPPKGLSLFIKSRKRESIQRRPSFVSIAISSIMMSTAWRSLSASGDVDLIDETGVWERETGNLNPRSCFDVVAQIIGLVFVPQL</sequence>
<dbReference type="Proteomes" id="UP000499080">
    <property type="component" value="Unassembled WGS sequence"/>
</dbReference>
<accession>A0A4Y2JCK4</accession>
<organism evidence="1 2">
    <name type="scientific">Araneus ventricosus</name>
    <name type="common">Orbweaver spider</name>
    <name type="synonym">Epeira ventricosa</name>
    <dbReference type="NCBI Taxonomy" id="182803"/>
    <lineage>
        <taxon>Eukaryota</taxon>
        <taxon>Metazoa</taxon>
        <taxon>Ecdysozoa</taxon>
        <taxon>Arthropoda</taxon>
        <taxon>Chelicerata</taxon>
        <taxon>Arachnida</taxon>
        <taxon>Araneae</taxon>
        <taxon>Araneomorphae</taxon>
        <taxon>Entelegynae</taxon>
        <taxon>Araneoidea</taxon>
        <taxon>Araneidae</taxon>
        <taxon>Araneus</taxon>
    </lineage>
</organism>
<dbReference type="AlphaFoldDB" id="A0A4Y2JCK4"/>